<reference evidence="2 3" key="1">
    <citation type="submission" date="2019-03" db="EMBL/GenBank/DDBJ databases">
        <title>Single cell metagenomics reveals metabolic interactions within the superorganism composed of flagellate Streblomastix strix and complex community of Bacteroidetes bacteria on its surface.</title>
        <authorList>
            <person name="Treitli S.C."/>
            <person name="Kolisko M."/>
            <person name="Husnik F."/>
            <person name="Keeling P."/>
            <person name="Hampl V."/>
        </authorList>
    </citation>
    <scope>NUCLEOTIDE SEQUENCE [LARGE SCALE GENOMIC DNA]</scope>
    <source>
        <strain evidence="2">ST1C</strain>
    </source>
</reference>
<accession>A0A5J4UWZ2</accession>
<evidence type="ECO:0000313" key="2">
    <source>
        <dbReference type="EMBL" id="KAA6374817.1"/>
    </source>
</evidence>
<evidence type="ECO:0000313" key="3">
    <source>
        <dbReference type="Proteomes" id="UP000324800"/>
    </source>
</evidence>
<dbReference type="Proteomes" id="UP000324800">
    <property type="component" value="Unassembled WGS sequence"/>
</dbReference>
<proteinExistence type="predicted"/>
<organism evidence="2 3">
    <name type="scientific">Streblomastix strix</name>
    <dbReference type="NCBI Taxonomy" id="222440"/>
    <lineage>
        <taxon>Eukaryota</taxon>
        <taxon>Metamonada</taxon>
        <taxon>Preaxostyla</taxon>
        <taxon>Oxymonadida</taxon>
        <taxon>Streblomastigidae</taxon>
        <taxon>Streblomastix</taxon>
    </lineage>
</organism>
<evidence type="ECO:0000256" key="1">
    <source>
        <dbReference type="SAM" id="Coils"/>
    </source>
</evidence>
<dbReference type="EMBL" id="SNRW01011698">
    <property type="protein sequence ID" value="KAA6374817.1"/>
    <property type="molecule type" value="Genomic_DNA"/>
</dbReference>
<dbReference type="OrthoDB" id="188741at2759"/>
<name>A0A5J4UWZ2_9EUKA</name>
<dbReference type="AlphaFoldDB" id="A0A5J4UWZ2"/>
<comment type="caution">
    <text evidence="2">The sequence shown here is derived from an EMBL/GenBank/DDBJ whole genome shotgun (WGS) entry which is preliminary data.</text>
</comment>
<keyword evidence="1" id="KW-0175">Coiled coil</keyword>
<feature type="coiled-coil region" evidence="1">
    <location>
        <begin position="59"/>
        <end position="100"/>
    </location>
</feature>
<gene>
    <name evidence="2" type="ORF">EZS28_029655</name>
</gene>
<sequence>MRKKRRTKNHEEVSDLQLKVANCQGKLDQAKSDLMDLKQFNETVLGNIAVYRYETDEALHQQESQKKEQEYLVMRLESQLHSLQDQLSELDGQVVGQQKEIENR</sequence>
<protein>
    <submittedName>
        <fullName evidence="2">Uncharacterized protein</fullName>
    </submittedName>
</protein>